<comment type="caution">
    <text evidence="8">The sequence shown here is derived from an EMBL/GenBank/DDBJ whole genome shotgun (WGS) entry which is preliminary data.</text>
</comment>
<dbReference type="PANTHER" id="PTHR10694">
    <property type="entry name" value="LYSINE-SPECIFIC DEMETHYLASE"/>
    <property type="match status" value="1"/>
</dbReference>
<evidence type="ECO:0000256" key="1">
    <source>
        <dbReference type="ARBA" id="ARBA00004123"/>
    </source>
</evidence>
<evidence type="ECO:0000313" key="9">
    <source>
        <dbReference type="Proteomes" id="UP001217089"/>
    </source>
</evidence>
<evidence type="ECO:0000259" key="5">
    <source>
        <dbReference type="PROSITE" id="PS51011"/>
    </source>
</evidence>
<feature type="coiled-coil region" evidence="3">
    <location>
        <begin position="29"/>
        <end position="56"/>
    </location>
</feature>
<name>A0ABQ9EDN9_TEGGR</name>
<keyword evidence="2" id="KW-0539">Nucleus</keyword>
<keyword evidence="3" id="KW-0175">Coiled coil</keyword>
<evidence type="ECO:0008006" key="10">
    <source>
        <dbReference type="Google" id="ProtNLM"/>
    </source>
</evidence>
<feature type="region of interest" description="Disordered" evidence="4">
    <location>
        <begin position="616"/>
        <end position="635"/>
    </location>
</feature>
<dbReference type="SUPFAM" id="SSF51197">
    <property type="entry name" value="Clavaminate synthase-like"/>
    <property type="match status" value="1"/>
</dbReference>
<dbReference type="SUPFAM" id="SSF46774">
    <property type="entry name" value="ARID-like"/>
    <property type="match status" value="1"/>
</dbReference>
<comment type="subcellular location">
    <subcellularLocation>
        <location evidence="1">Nucleus</location>
    </subcellularLocation>
</comment>
<dbReference type="CDD" id="cd16870">
    <property type="entry name" value="ARID_JARD2"/>
    <property type="match status" value="1"/>
</dbReference>
<dbReference type="Pfam" id="PF02373">
    <property type="entry name" value="JmjC"/>
    <property type="match status" value="1"/>
</dbReference>
<dbReference type="SMART" id="SM00558">
    <property type="entry name" value="JmjC"/>
    <property type="match status" value="1"/>
</dbReference>
<dbReference type="Gene3D" id="1.10.150.60">
    <property type="entry name" value="ARID DNA-binding domain"/>
    <property type="match status" value="1"/>
</dbReference>
<dbReference type="SMART" id="SM00501">
    <property type="entry name" value="BRIGHT"/>
    <property type="match status" value="1"/>
</dbReference>
<dbReference type="Proteomes" id="UP001217089">
    <property type="component" value="Unassembled WGS sequence"/>
</dbReference>
<dbReference type="EMBL" id="JARBDR010000917">
    <property type="protein sequence ID" value="KAJ8303423.1"/>
    <property type="molecule type" value="Genomic_DNA"/>
</dbReference>
<evidence type="ECO:0000259" key="6">
    <source>
        <dbReference type="PROSITE" id="PS51183"/>
    </source>
</evidence>
<evidence type="ECO:0000313" key="8">
    <source>
        <dbReference type="EMBL" id="KAJ8303423.1"/>
    </source>
</evidence>
<dbReference type="Gene3D" id="2.60.120.650">
    <property type="entry name" value="Cupin"/>
    <property type="match status" value="2"/>
</dbReference>
<dbReference type="SMART" id="SM00545">
    <property type="entry name" value="JmjN"/>
    <property type="match status" value="1"/>
</dbReference>
<dbReference type="PROSITE" id="PS51184">
    <property type="entry name" value="JMJC"/>
    <property type="match status" value="1"/>
</dbReference>
<evidence type="ECO:0000256" key="3">
    <source>
        <dbReference type="SAM" id="Coils"/>
    </source>
</evidence>
<dbReference type="InterPro" id="IPR001606">
    <property type="entry name" value="ARID_dom"/>
</dbReference>
<evidence type="ECO:0000256" key="2">
    <source>
        <dbReference type="ARBA" id="ARBA00023242"/>
    </source>
</evidence>
<dbReference type="PANTHER" id="PTHR10694:SF113">
    <property type="entry name" value="PROTEIN JUMONJI"/>
    <property type="match status" value="1"/>
</dbReference>
<feature type="region of interest" description="Disordered" evidence="4">
    <location>
        <begin position="1"/>
        <end position="21"/>
    </location>
</feature>
<dbReference type="SMART" id="SM01014">
    <property type="entry name" value="ARID"/>
    <property type="match status" value="1"/>
</dbReference>
<evidence type="ECO:0000259" key="7">
    <source>
        <dbReference type="PROSITE" id="PS51184"/>
    </source>
</evidence>
<dbReference type="InterPro" id="IPR003347">
    <property type="entry name" value="JmjC_dom"/>
</dbReference>
<proteinExistence type="predicted"/>
<dbReference type="InterPro" id="IPR003349">
    <property type="entry name" value="JmjN"/>
</dbReference>
<reference evidence="8 9" key="1">
    <citation type="submission" date="2022-12" db="EMBL/GenBank/DDBJ databases">
        <title>Chromosome-level genome of Tegillarca granosa.</title>
        <authorList>
            <person name="Kim J."/>
        </authorList>
    </citation>
    <scope>NUCLEOTIDE SEQUENCE [LARGE SCALE GENOMIC DNA]</scope>
    <source>
        <strain evidence="8">Teg-2019</strain>
        <tissue evidence="8">Adductor muscle</tissue>
    </source>
</reference>
<dbReference type="Pfam" id="PF02375">
    <property type="entry name" value="JmjN"/>
    <property type="match status" value="1"/>
</dbReference>
<organism evidence="8 9">
    <name type="scientific">Tegillarca granosa</name>
    <name type="common">Malaysian cockle</name>
    <name type="synonym">Anadara granosa</name>
    <dbReference type="NCBI Taxonomy" id="220873"/>
    <lineage>
        <taxon>Eukaryota</taxon>
        <taxon>Metazoa</taxon>
        <taxon>Spiralia</taxon>
        <taxon>Lophotrochozoa</taxon>
        <taxon>Mollusca</taxon>
        <taxon>Bivalvia</taxon>
        <taxon>Autobranchia</taxon>
        <taxon>Pteriomorphia</taxon>
        <taxon>Arcoida</taxon>
        <taxon>Arcoidea</taxon>
        <taxon>Arcidae</taxon>
        <taxon>Tegillarca</taxon>
    </lineage>
</organism>
<accession>A0ABQ9EDN9</accession>
<feature type="domain" description="ARID" evidence="5">
    <location>
        <begin position="176"/>
        <end position="267"/>
    </location>
</feature>
<feature type="domain" description="JmjC" evidence="7">
    <location>
        <begin position="301"/>
        <end position="463"/>
    </location>
</feature>
<dbReference type="PROSITE" id="PS51183">
    <property type="entry name" value="JMJN"/>
    <property type="match status" value="1"/>
</dbReference>
<feature type="domain" description="JmjN" evidence="6">
    <location>
        <begin position="112"/>
        <end position="153"/>
    </location>
</feature>
<gene>
    <name evidence="8" type="ORF">KUTeg_019819</name>
</gene>
<keyword evidence="9" id="KW-1185">Reference proteome</keyword>
<evidence type="ECO:0000256" key="4">
    <source>
        <dbReference type="SAM" id="MobiDB-lite"/>
    </source>
</evidence>
<dbReference type="PROSITE" id="PS51011">
    <property type="entry name" value="ARID"/>
    <property type="match status" value="1"/>
</dbReference>
<dbReference type="InterPro" id="IPR036431">
    <property type="entry name" value="ARID_dom_sf"/>
</dbReference>
<protein>
    <recommendedName>
        <fullName evidence="10">Protein Jumonji</fullName>
    </recommendedName>
</protein>
<dbReference type="Pfam" id="PF01388">
    <property type="entry name" value="ARID"/>
    <property type="match status" value="1"/>
</dbReference>
<sequence>MNTRSSSTLSSSSLPQISSNKISSAKICASKKLNRIKKLKKQLKHTKKEKIDLLLKKKQGKLDKREKNSSKKCSLWLLKRQNRITDKDRVRLKNLKIEPFPSLEDPAQLVEIPTFYPSEEEFRDPIKYIQSIHDKAEPFGMCKIVPPLSWKPDSKINEEMRFTTQKQYIHKMYHRYGPNVQQFESIKKHLESHGVSEPMPVIGGVEIDLCKLSATIHEFGGMQNVMEKKKWLKVADAMKIPKSAQDRGTKLYDAYCKFLLSYDTMSLEEKSNVEEQVKVEREKIKHEGKEDDCIVKDDPPIAEQVEAEFWKIVKNRSDHVVVHGGHEYLCLHYILECYLLLHAGQLMSTIYLMCNIYTQNLILYSVPKQEESKFKEAMKELVPTLINNGDRWLKEDTVIVPPEDLIKKGVSVGRCVQSPRQFVVVFPKCYTATISCGYTLAESVHYTKSDWIPHGVMAAKELHRSKERELFSMDELLCNMVQDTNLCIADLEIAFPAFQHLIEEELHLRKLLQEAGLKASKKMCTPELPSRCSPSHSRKSTSDTEEIVAVCDISKRICYLSLVLNEADDLVFSLEEGLLHIHKRRNIKSCKLMYRHTEEELKKMLADVKERLIIGHGGGDKTGRRNTKIKTEDNS</sequence>